<proteinExistence type="predicted"/>
<accession>A0A6N3V330</accession>
<organism evidence="2 3">
    <name type="scientific">Bacteroides ovatus</name>
    <dbReference type="NCBI Taxonomy" id="28116"/>
    <lineage>
        <taxon>Bacteria</taxon>
        <taxon>Pseudomonadati</taxon>
        <taxon>Bacteroidota</taxon>
        <taxon>Bacteroidia</taxon>
        <taxon>Bacteroidales</taxon>
        <taxon>Bacteroidaceae</taxon>
        <taxon>Bacteroides</taxon>
    </lineage>
</organism>
<gene>
    <name evidence="2" type="ORF">F3F51_26895</name>
</gene>
<reference evidence="2 3" key="1">
    <citation type="journal article" date="2019" name="Nat. Med.">
        <title>A library of human gut bacterial isolates paired with longitudinal multiomics data enables mechanistic microbiome research.</title>
        <authorList>
            <person name="Poyet M."/>
            <person name="Groussin M."/>
            <person name="Gibbons S.M."/>
            <person name="Avila-Pacheco J."/>
            <person name="Jiang X."/>
            <person name="Kearney S.M."/>
            <person name="Perrotta A.R."/>
            <person name="Berdy B."/>
            <person name="Zhao S."/>
            <person name="Lieberman T.D."/>
            <person name="Swanson P.K."/>
            <person name="Smith M."/>
            <person name="Roesemann S."/>
            <person name="Alexander J.E."/>
            <person name="Rich S.A."/>
            <person name="Livny J."/>
            <person name="Vlamakis H."/>
            <person name="Clish C."/>
            <person name="Bullock K."/>
            <person name="Deik A."/>
            <person name="Scott J."/>
            <person name="Pierce K.A."/>
            <person name="Xavier R.J."/>
            <person name="Alm E.J."/>
        </authorList>
    </citation>
    <scope>NUCLEOTIDE SEQUENCE [LARGE SCALE GENOMIC DNA]</scope>
    <source>
        <strain evidence="2 3">BIOML-A183</strain>
    </source>
</reference>
<keyword evidence="1" id="KW-0472">Membrane</keyword>
<keyword evidence="1" id="KW-1133">Transmembrane helix</keyword>
<keyword evidence="1" id="KW-0812">Transmembrane</keyword>
<dbReference type="AlphaFoldDB" id="A0A6N3V330"/>
<evidence type="ECO:0000256" key="1">
    <source>
        <dbReference type="SAM" id="Phobius"/>
    </source>
</evidence>
<comment type="caution">
    <text evidence="2">The sequence shown here is derived from an EMBL/GenBank/DDBJ whole genome shotgun (WGS) entry which is preliminary data.</text>
</comment>
<name>A0A6N3V330_BACOV</name>
<protein>
    <recommendedName>
        <fullName evidence="4">DUF3592 domain-containing protein</fullName>
    </recommendedName>
</protein>
<sequence length="137" mass="16064">MKIKTLFKTFFCIGLVIALCLYLLHIYGNYIEQTQQPITDYTYNGYQEKSSYKNSNVIFITYKSKQYTLHTGDRILDKIKSGNIPNLYYFSKADYLFFEGDYLPVGYAKAALLFTILFPVIGTLIWRKELDNDIRTM</sequence>
<evidence type="ECO:0000313" key="2">
    <source>
        <dbReference type="EMBL" id="KAA3797922.1"/>
    </source>
</evidence>
<dbReference type="EMBL" id="VWLX01000032">
    <property type="protein sequence ID" value="KAA3797922.1"/>
    <property type="molecule type" value="Genomic_DNA"/>
</dbReference>
<dbReference type="Proteomes" id="UP000460135">
    <property type="component" value="Unassembled WGS sequence"/>
</dbReference>
<evidence type="ECO:0008006" key="4">
    <source>
        <dbReference type="Google" id="ProtNLM"/>
    </source>
</evidence>
<feature type="transmembrane region" description="Helical" evidence="1">
    <location>
        <begin position="7"/>
        <end position="27"/>
    </location>
</feature>
<evidence type="ECO:0000313" key="3">
    <source>
        <dbReference type="Proteomes" id="UP000460135"/>
    </source>
</evidence>
<feature type="transmembrane region" description="Helical" evidence="1">
    <location>
        <begin position="106"/>
        <end position="126"/>
    </location>
</feature>